<evidence type="ECO:0000313" key="2">
    <source>
        <dbReference type="Proteomes" id="UP000029444"/>
    </source>
</evidence>
<dbReference type="AlphaFoldDB" id="A0A095SG85"/>
<name>A0A095SG85_9GAMM</name>
<organism evidence="1 2">
    <name type="scientific">Alcanivorax nanhaiticus</name>
    <dbReference type="NCBI Taxonomy" id="1177154"/>
    <lineage>
        <taxon>Bacteria</taxon>
        <taxon>Pseudomonadati</taxon>
        <taxon>Pseudomonadota</taxon>
        <taxon>Gammaproteobacteria</taxon>
        <taxon>Oceanospirillales</taxon>
        <taxon>Alcanivoracaceae</taxon>
        <taxon>Alcanivorax</taxon>
    </lineage>
</organism>
<dbReference type="SUPFAM" id="SSF52402">
    <property type="entry name" value="Adenine nucleotide alpha hydrolases-like"/>
    <property type="match status" value="1"/>
</dbReference>
<accession>A0A095SG85</accession>
<evidence type="ECO:0008006" key="3">
    <source>
        <dbReference type="Google" id="ProtNLM"/>
    </source>
</evidence>
<sequence length="295" mass="34357">MYLDDKVFRDRYAPNDFLVLMSDTGDEFDATYKHVRSVQTRCAEAGVEFVFLTSDMGYHSPNWKSLRHFYRTHDAIGSKAYPKTCTDQLKLQPIYRFLEHWVSKRYGVSHGRKRGLREFAALHGRIHMILGIAKGEERRVSDPEKNPRRWFRESILPVYPLLDLGMDRTACQEYLHSKGLYVIPSNCKACPFLSLEELEYLRRFCPDDLNDWVELEAAKLEKHRDKSSILVTDANGRPKRNKQGQIVTVNRNYGVFGVTPLPVKIQQAAEKFRNWSDEQIAEYRYSHGHCVGTAY</sequence>
<dbReference type="Gene3D" id="3.40.50.620">
    <property type="entry name" value="HUPs"/>
    <property type="match status" value="1"/>
</dbReference>
<dbReference type="eggNOG" id="ENOG5033RN8">
    <property type="taxonomic scope" value="Bacteria"/>
</dbReference>
<protein>
    <recommendedName>
        <fullName evidence="3">Phosphoadenosine phosphosulphate reductase domain-containing protein</fullName>
    </recommendedName>
</protein>
<proteinExistence type="predicted"/>
<comment type="caution">
    <text evidence="1">The sequence shown here is derived from an EMBL/GenBank/DDBJ whole genome shotgun (WGS) entry which is preliminary data.</text>
</comment>
<dbReference type="InterPro" id="IPR014729">
    <property type="entry name" value="Rossmann-like_a/b/a_fold"/>
</dbReference>
<keyword evidence="2" id="KW-1185">Reference proteome</keyword>
<dbReference type="EMBL" id="ARXV01000018">
    <property type="protein sequence ID" value="KGD63359.1"/>
    <property type="molecule type" value="Genomic_DNA"/>
</dbReference>
<dbReference type="Proteomes" id="UP000029444">
    <property type="component" value="Unassembled WGS sequence"/>
</dbReference>
<reference evidence="1 2" key="1">
    <citation type="submission" date="2012-09" db="EMBL/GenBank/DDBJ databases">
        <title>Genome Sequence of alkane-degrading Bacterium Alcanivorax sp. 19-m-6.</title>
        <authorList>
            <person name="Lai Q."/>
            <person name="Shao Z."/>
        </authorList>
    </citation>
    <scope>NUCLEOTIDE SEQUENCE [LARGE SCALE GENOMIC DNA]</scope>
    <source>
        <strain evidence="1 2">19-m-6</strain>
    </source>
</reference>
<evidence type="ECO:0000313" key="1">
    <source>
        <dbReference type="EMBL" id="KGD63359.1"/>
    </source>
</evidence>
<gene>
    <name evidence="1" type="ORF">Y5S_03345</name>
</gene>
<dbReference type="PATRIC" id="fig|1177154.3.peg.3371"/>